<reference evidence="2" key="1">
    <citation type="journal article" date="2015" name="PLoS ONE">
        <title>An Insight into the Sialome of the Lone Star Tick, Amblyomma americanum, with a Glimpse on Its Time Dependent Gene Expression.</title>
        <authorList>
            <person name="Karim S."/>
            <person name="Ribeiro J.M."/>
        </authorList>
    </citation>
    <scope>NUCLEOTIDE SEQUENCE</scope>
    <source>
        <tissue evidence="2">Salivary gland</tissue>
    </source>
</reference>
<accession>A0A0C9SED7</accession>
<dbReference type="InterPro" id="IPR002970">
    <property type="entry name" value="Tick_his-bd"/>
</dbReference>
<dbReference type="EMBL" id="GBZX01000158">
    <property type="protein sequence ID" value="JAG92582.1"/>
    <property type="molecule type" value="mRNA"/>
</dbReference>
<dbReference type="GO" id="GO:0030682">
    <property type="term" value="P:symbiont-mediated perturbation of host defenses"/>
    <property type="evidence" value="ECO:0007669"/>
    <property type="project" value="InterPro"/>
</dbReference>
<evidence type="ECO:0000313" key="2">
    <source>
        <dbReference type="EMBL" id="JAG92582.1"/>
    </source>
</evidence>
<evidence type="ECO:0008006" key="3">
    <source>
        <dbReference type="Google" id="ProtNLM"/>
    </source>
</evidence>
<dbReference type="SUPFAM" id="SSF50814">
    <property type="entry name" value="Lipocalins"/>
    <property type="match status" value="1"/>
</dbReference>
<dbReference type="Pfam" id="PF02098">
    <property type="entry name" value="His_binding"/>
    <property type="match status" value="1"/>
</dbReference>
<evidence type="ECO:0000256" key="1">
    <source>
        <dbReference type="SAM" id="SignalP"/>
    </source>
</evidence>
<sequence>MHLLFVLILNSVFCFLGASGTGFIWSNETRLGRYQRAWNSLNKSVQEVYYYVKATELVYETIYSGYNHPELTQFKCWSVQYTNLDKKAQTASLKYYYTLTAISRRGQVHFRTAEGKTTRELGYVTHNAVEYTYYPIAASSGEKEKNPVMFTDGKTCDLFYVPIANNGNGCELWVKSEYKENVPPCCSFMFDLLCGSHGSHDVYDKQLCKRVVDDWETLIARKGYDALI</sequence>
<protein>
    <recommendedName>
        <fullName evidence="3">Lipocalin</fullName>
    </recommendedName>
</protein>
<proteinExistence type="evidence at transcript level"/>
<feature type="chain" id="PRO_5002203070" description="Lipocalin" evidence="1">
    <location>
        <begin position="21"/>
        <end position="228"/>
    </location>
</feature>
<dbReference type="AlphaFoldDB" id="A0A0C9SED7"/>
<dbReference type="Gene3D" id="2.40.128.20">
    <property type="match status" value="1"/>
</dbReference>
<feature type="signal peptide" evidence="1">
    <location>
        <begin position="1"/>
        <end position="20"/>
    </location>
</feature>
<dbReference type="GO" id="GO:0043176">
    <property type="term" value="F:amine binding"/>
    <property type="evidence" value="ECO:0007669"/>
    <property type="project" value="InterPro"/>
</dbReference>
<keyword evidence="1" id="KW-0732">Signal</keyword>
<organism evidence="2">
    <name type="scientific">Amblyomma americanum</name>
    <name type="common">Lone star tick</name>
    <dbReference type="NCBI Taxonomy" id="6943"/>
    <lineage>
        <taxon>Eukaryota</taxon>
        <taxon>Metazoa</taxon>
        <taxon>Ecdysozoa</taxon>
        <taxon>Arthropoda</taxon>
        <taxon>Chelicerata</taxon>
        <taxon>Arachnida</taxon>
        <taxon>Acari</taxon>
        <taxon>Parasitiformes</taxon>
        <taxon>Ixodida</taxon>
        <taxon>Ixodoidea</taxon>
        <taxon>Ixodidae</taxon>
        <taxon>Amblyomminae</taxon>
        <taxon>Amblyomma</taxon>
    </lineage>
</organism>
<name>A0A0C9SED7_AMBAM</name>
<dbReference type="InterPro" id="IPR012674">
    <property type="entry name" value="Calycin"/>
</dbReference>